<dbReference type="AlphaFoldDB" id="A0A1A1X5Q5"/>
<accession>A0A1A1X5Q5</accession>
<comment type="caution">
    <text evidence="1">The sequence shown here is derived from an EMBL/GenBank/DDBJ whole genome shotgun (WGS) entry which is preliminary data.</text>
</comment>
<gene>
    <name evidence="1" type="ORF">A5726_25050</name>
</gene>
<protein>
    <submittedName>
        <fullName evidence="1">Uncharacterized protein</fullName>
    </submittedName>
</protein>
<dbReference type="RefSeq" id="WP_064899030.1">
    <property type="nucleotide sequence ID" value="NZ_LZHX01000087.1"/>
</dbReference>
<evidence type="ECO:0000313" key="2">
    <source>
        <dbReference type="Proteomes" id="UP000093779"/>
    </source>
</evidence>
<reference evidence="1 2" key="1">
    <citation type="submission" date="2016-06" db="EMBL/GenBank/DDBJ databases">
        <authorList>
            <person name="Kjaerup R.B."/>
            <person name="Dalgaard T.S."/>
            <person name="Juul-Madsen H.R."/>
        </authorList>
    </citation>
    <scope>NUCLEOTIDE SEQUENCE [LARGE SCALE GENOMIC DNA]</scope>
    <source>
        <strain evidence="1 2">ACS1953</strain>
    </source>
</reference>
<evidence type="ECO:0000313" key="1">
    <source>
        <dbReference type="EMBL" id="OBF14430.1"/>
    </source>
</evidence>
<dbReference type="EMBL" id="LZHX01000087">
    <property type="protein sequence ID" value="OBF14430.1"/>
    <property type="molecule type" value="Genomic_DNA"/>
</dbReference>
<proteinExistence type="predicted"/>
<organism evidence="1 2">
    <name type="scientific">Mycolicibacterium conceptionense</name>
    <dbReference type="NCBI Taxonomy" id="451644"/>
    <lineage>
        <taxon>Bacteria</taxon>
        <taxon>Bacillati</taxon>
        <taxon>Actinomycetota</taxon>
        <taxon>Actinomycetes</taxon>
        <taxon>Mycobacteriales</taxon>
        <taxon>Mycobacteriaceae</taxon>
        <taxon>Mycolicibacterium</taxon>
    </lineage>
</organism>
<sequence>MSDIVERAESAKHSMFESVQLVPELVAEVEQLRAGGPWVEHVERQRAMKLQRDGECICDNGPDTSGPDEFCPWHGREYRYLVDELVRQSAEVERLRGACKTLGQIIENQCQMVLNITGLHNLVDETGDGDWGLIWEKLAELGSGRLFDE</sequence>
<dbReference type="Proteomes" id="UP000093779">
    <property type="component" value="Unassembled WGS sequence"/>
</dbReference>
<name>A0A1A1X5Q5_9MYCO</name>